<organism evidence="2 3">
    <name type="scientific">Salipiger aestuarii</name>
    <dbReference type="NCBI Taxonomy" id="568098"/>
    <lineage>
        <taxon>Bacteria</taxon>
        <taxon>Pseudomonadati</taxon>
        <taxon>Pseudomonadota</taxon>
        <taxon>Alphaproteobacteria</taxon>
        <taxon>Rhodobacterales</taxon>
        <taxon>Roseobacteraceae</taxon>
        <taxon>Salipiger</taxon>
    </lineage>
</organism>
<reference evidence="2 3" key="1">
    <citation type="submission" date="2018-06" db="EMBL/GenBank/DDBJ databases">
        <title>Genomic Encyclopedia of Archaeal and Bacterial Type Strains, Phase II (KMG-II): from individual species to whole genera.</title>
        <authorList>
            <person name="Goeker M."/>
        </authorList>
    </citation>
    <scope>NUCLEOTIDE SEQUENCE [LARGE SCALE GENOMIC DNA]</scope>
    <source>
        <strain evidence="2 3">DSM 22011</strain>
    </source>
</reference>
<evidence type="ECO:0000313" key="3">
    <source>
        <dbReference type="Proteomes" id="UP000249165"/>
    </source>
</evidence>
<dbReference type="AlphaFoldDB" id="A0A327YR87"/>
<name>A0A327YR87_9RHOB</name>
<feature type="region of interest" description="Disordered" evidence="1">
    <location>
        <begin position="30"/>
        <end position="68"/>
    </location>
</feature>
<dbReference type="Proteomes" id="UP000249165">
    <property type="component" value="Unassembled WGS sequence"/>
</dbReference>
<feature type="compositionally biased region" description="Basic and acidic residues" evidence="1">
    <location>
        <begin position="30"/>
        <end position="54"/>
    </location>
</feature>
<protein>
    <submittedName>
        <fullName evidence="2">Uncharacterized protein</fullName>
    </submittedName>
</protein>
<sequence length="68" mass="7793">MLDVKHHEHRADPDPVVEFGAVHRGERCDSELKVGSLDTDKDQADKSGREEQRRQPTRNGDNADQWAR</sequence>
<evidence type="ECO:0000313" key="2">
    <source>
        <dbReference type="EMBL" id="RAK23041.1"/>
    </source>
</evidence>
<keyword evidence="3" id="KW-1185">Reference proteome</keyword>
<accession>A0A327YR87</accession>
<evidence type="ECO:0000256" key="1">
    <source>
        <dbReference type="SAM" id="MobiDB-lite"/>
    </source>
</evidence>
<comment type="caution">
    <text evidence="2">The sequence shown here is derived from an EMBL/GenBank/DDBJ whole genome shotgun (WGS) entry which is preliminary data.</text>
</comment>
<proteinExistence type="predicted"/>
<gene>
    <name evidence="2" type="ORF">ATI53_1002221</name>
</gene>
<dbReference type="EMBL" id="QLMG01000002">
    <property type="protein sequence ID" value="RAK23041.1"/>
    <property type="molecule type" value="Genomic_DNA"/>
</dbReference>